<evidence type="ECO:0000313" key="2">
    <source>
        <dbReference type="EMBL" id="POS88366.1"/>
    </source>
</evidence>
<reference evidence="2 3" key="1">
    <citation type="submission" date="2017-10" db="EMBL/GenBank/DDBJ databases">
        <title>Development of genomic resources for the powdery mildew, Erysiphe pulchra.</title>
        <authorList>
            <person name="Wadl P.A."/>
            <person name="Mack B.M."/>
            <person name="Moore G."/>
            <person name="Beltz S.B."/>
        </authorList>
    </citation>
    <scope>NUCLEOTIDE SEQUENCE [LARGE SCALE GENOMIC DNA]</scope>
    <source>
        <strain evidence="2">Cflorida</strain>
    </source>
</reference>
<dbReference type="AlphaFoldDB" id="A0A2S4Q247"/>
<dbReference type="OrthoDB" id="4842715at2759"/>
<dbReference type="EMBL" id="PEDP01000007">
    <property type="protein sequence ID" value="POS88366.1"/>
    <property type="molecule type" value="Genomic_DNA"/>
</dbReference>
<proteinExistence type="predicted"/>
<protein>
    <recommendedName>
        <fullName evidence="1">Reverse transcriptase domain-containing protein</fullName>
    </recommendedName>
</protein>
<sequence length="465" mass="52051">MPAVRTKCQLTMTDIAKSRAKARLKNRGLALDLIDINAFETATNDNDSPDVEMIDEEIYKVTNVMPKKVRLHGKTRAEHPIDPGLHTLHETKLLYLASVCLTNQESPLSSNRDNLYNYVKVVLVFTCHEVALEHLPAKTAHLQCISSMIARLLLGVAITKAHIDQTYHAVAKANAALIRAEIADNSVETPSIVLNVDQAVNLTMEVAMSEASIWTPDCKAAHVECRAISMNSKRTSLAKKFPKAASAAKREFWKCKVESMTSSSEVFKLMSWNKPRQTKYPPPLNYNNRRITNQEEPEVLFLQKPGRDPSTVKAWRPIALLSCLGKELERAIAKRMSHLAIVYDIVGTQQFGALSKRSATELISCVVHDIEEARSQAWASAIVTLDVQGTFDTVLHNRLICVSLGKNRVTSFLQRQTSVHTAMGRSIEDARAPAGNPETIRAFFELFEQTVRRFDVKIRENMEYG</sequence>
<evidence type="ECO:0000313" key="3">
    <source>
        <dbReference type="Proteomes" id="UP000237438"/>
    </source>
</evidence>
<dbReference type="Pfam" id="PF00078">
    <property type="entry name" value="RVT_1"/>
    <property type="match status" value="1"/>
</dbReference>
<dbReference type="PANTHER" id="PTHR33481">
    <property type="entry name" value="REVERSE TRANSCRIPTASE"/>
    <property type="match status" value="1"/>
</dbReference>
<accession>A0A2S4Q247</accession>
<comment type="caution">
    <text evidence="2">The sequence shown here is derived from an EMBL/GenBank/DDBJ whole genome shotgun (WGS) entry which is preliminary data.</text>
</comment>
<dbReference type="Proteomes" id="UP000237438">
    <property type="component" value="Unassembled WGS sequence"/>
</dbReference>
<dbReference type="InterPro" id="IPR000477">
    <property type="entry name" value="RT_dom"/>
</dbReference>
<organism evidence="2 3">
    <name type="scientific">Erysiphe pulchra</name>
    <dbReference type="NCBI Taxonomy" id="225359"/>
    <lineage>
        <taxon>Eukaryota</taxon>
        <taxon>Fungi</taxon>
        <taxon>Dikarya</taxon>
        <taxon>Ascomycota</taxon>
        <taxon>Pezizomycotina</taxon>
        <taxon>Leotiomycetes</taxon>
        <taxon>Erysiphales</taxon>
        <taxon>Erysiphaceae</taxon>
        <taxon>Erysiphe</taxon>
    </lineage>
</organism>
<name>A0A2S4Q247_9PEZI</name>
<gene>
    <name evidence="2" type="ORF">EPUL_000107</name>
</gene>
<keyword evidence="3" id="KW-1185">Reference proteome</keyword>
<evidence type="ECO:0000259" key="1">
    <source>
        <dbReference type="Pfam" id="PF00078"/>
    </source>
</evidence>
<dbReference type="PANTHER" id="PTHR33481:SF1">
    <property type="entry name" value="ENDONUCLEASE_EXONUCLEASE_PHOSPHATASE DOMAIN-CONTAINING PROTEIN-RELATED"/>
    <property type="match status" value="1"/>
</dbReference>
<feature type="domain" description="Reverse transcriptase" evidence="1">
    <location>
        <begin position="305"/>
        <end position="401"/>
    </location>
</feature>